<comment type="similarity">
    <text evidence="5">Belongs to the alanine racemase family.</text>
</comment>
<evidence type="ECO:0000256" key="1">
    <source>
        <dbReference type="ARBA" id="ARBA00000316"/>
    </source>
</evidence>
<comment type="catalytic activity">
    <reaction evidence="1 5">
        <text>L-alanine = D-alanine</text>
        <dbReference type="Rhea" id="RHEA:20249"/>
        <dbReference type="ChEBI" id="CHEBI:57416"/>
        <dbReference type="ChEBI" id="CHEBI:57972"/>
        <dbReference type="EC" id="5.1.1.1"/>
    </reaction>
</comment>
<evidence type="ECO:0000256" key="4">
    <source>
        <dbReference type="ARBA" id="ARBA00023235"/>
    </source>
</evidence>
<name>A0A4R1EWT7_9GAMM</name>
<feature type="domain" description="Alanine racemase C-terminal" evidence="8">
    <location>
        <begin position="236"/>
        <end position="358"/>
    </location>
</feature>
<dbReference type="Pfam" id="PF01168">
    <property type="entry name" value="Ala_racemase_N"/>
    <property type="match status" value="1"/>
</dbReference>
<dbReference type="Gene3D" id="3.20.20.10">
    <property type="entry name" value="Alanine racemase"/>
    <property type="match status" value="1"/>
</dbReference>
<dbReference type="EMBL" id="SMFQ01000004">
    <property type="protein sequence ID" value="TCJ85250.1"/>
    <property type="molecule type" value="Genomic_DNA"/>
</dbReference>
<evidence type="ECO:0000313" key="9">
    <source>
        <dbReference type="EMBL" id="TCJ85250.1"/>
    </source>
</evidence>
<dbReference type="GO" id="GO:0030170">
    <property type="term" value="F:pyridoxal phosphate binding"/>
    <property type="evidence" value="ECO:0007669"/>
    <property type="project" value="UniProtKB-UniRule"/>
</dbReference>
<dbReference type="Pfam" id="PF00842">
    <property type="entry name" value="Ala_racemase_C"/>
    <property type="match status" value="1"/>
</dbReference>
<dbReference type="HAMAP" id="MF_01201">
    <property type="entry name" value="Ala_racemase"/>
    <property type="match status" value="1"/>
</dbReference>
<comment type="function">
    <text evidence="5">Catalyzes the interconversion of L-alanine and D-alanine. May also act on other amino acids.</text>
</comment>
<dbReference type="InterPro" id="IPR029066">
    <property type="entry name" value="PLP-binding_barrel"/>
</dbReference>
<dbReference type="NCBIfam" id="TIGR00492">
    <property type="entry name" value="alr"/>
    <property type="match status" value="1"/>
</dbReference>
<dbReference type="GO" id="GO:0030632">
    <property type="term" value="P:D-alanine biosynthetic process"/>
    <property type="evidence" value="ECO:0007669"/>
    <property type="project" value="UniProtKB-UniRule"/>
</dbReference>
<organism evidence="9 10">
    <name type="scientific">Cocleimonas flava</name>
    <dbReference type="NCBI Taxonomy" id="634765"/>
    <lineage>
        <taxon>Bacteria</taxon>
        <taxon>Pseudomonadati</taxon>
        <taxon>Pseudomonadota</taxon>
        <taxon>Gammaproteobacteria</taxon>
        <taxon>Thiotrichales</taxon>
        <taxon>Thiotrichaceae</taxon>
        <taxon>Cocleimonas</taxon>
    </lineage>
</organism>
<accession>A0A4R1EWT7</accession>
<dbReference type="GO" id="GO:0005829">
    <property type="term" value="C:cytosol"/>
    <property type="evidence" value="ECO:0007669"/>
    <property type="project" value="TreeGrafter"/>
</dbReference>
<dbReference type="SUPFAM" id="SSF51419">
    <property type="entry name" value="PLP-binding barrel"/>
    <property type="match status" value="1"/>
</dbReference>
<dbReference type="SUPFAM" id="SSF50621">
    <property type="entry name" value="Alanine racemase C-terminal domain-like"/>
    <property type="match status" value="1"/>
</dbReference>
<dbReference type="OrthoDB" id="9813814at2"/>
<dbReference type="Gene3D" id="2.40.37.10">
    <property type="entry name" value="Lyase, Ornithine Decarboxylase, Chain A, domain 1"/>
    <property type="match status" value="1"/>
</dbReference>
<evidence type="ECO:0000259" key="8">
    <source>
        <dbReference type="SMART" id="SM01005"/>
    </source>
</evidence>
<dbReference type="RefSeq" id="WP_131906951.1">
    <property type="nucleotide sequence ID" value="NZ_BAAAFU010000001.1"/>
</dbReference>
<dbReference type="CDD" id="cd06827">
    <property type="entry name" value="PLPDE_III_AR_proteobact"/>
    <property type="match status" value="1"/>
</dbReference>
<comment type="caution">
    <text evidence="9">The sequence shown here is derived from an EMBL/GenBank/DDBJ whole genome shotgun (WGS) entry which is preliminary data.</text>
</comment>
<comment type="cofactor">
    <cofactor evidence="2 5 6">
        <name>pyridoxal 5'-phosphate</name>
        <dbReference type="ChEBI" id="CHEBI:597326"/>
    </cofactor>
</comment>
<dbReference type="EC" id="5.1.1.1" evidence="5"/>
<dbReference type="Proteomes" id="UP000294887">
    <property type="component" value="Unassembled WGS sequence"/>
</dbReference>
<dbReference type="InterPro" id="IPR001608">
    <property type="entry name" value="Ala_racemase_N"/>
</dbReference>
<sequence>MKRSARITVHPEALQHNLKRAKECAPDSKVFSVIKANAYGHNSVATAGILYPDTDAFAVSCVPEAVVLREGGIDLPIKILQGYQNNDDLNIAADLNLRLMVHEERQLTLLDQYSKKHKFDITLKVDSGMHRLGFQPERIHELFTKLKNHPQVNPDNLMLATHFSSADEPDKSTTQDQISTFNKACEGINAPKSLSNSASVLVWKDAHADWVRPGIMLYGSSPFTDKDRDSFDLQAAMTFEAPVISVHDLKKGDCIGYSATWQCPKDMQVAVIACGYADGYPRHAASGTPVWINGKTTELLGRVAMDMIVVNADDHKENPIKVGDWAELWGKNLSVDTVAEKAETIPYEILCNAGNLRGA</sequence>
<keyword evidence="10" id="KW-1185">Reference proteome</keyword>
<feature type="binding site" evidence="5 7">
    <location>
        <position position="305"/>
    </location>
    <ligand>
        <name>substrate</name>
    </ligand>
</feature>
<keyword evidence="4 5" id="KW-0413">Isomerase</keyword>
<dbReference type="InterPro" id="IPR011079">
    <property type="entry name" value="Ala_racemase_C"/>
</dbReference>
<evidence type="ECO:0000256" key="5">
    <source>
        <dbReference type="HAMAP-Rule" id="MF_01201"/>
    </source>
</evidence>
<feature type="active site" description="Proton acceptor; specific for L-alanine" evidence="5">
    <location>
        <position position="257"/>
    </location>
</feature>
<dbReference type="PANTHER" id="PTHR30511:SF0">
    <property type="entry name" value="ALANINE RACEMASE, CATABOLIC-RELATED"/>
    <property type="match status" value="1"/>
</dbReference>
<comment type="pathway">
    <text evidence="5">Amino-acid biosynthesis; D-alanine biosynthesis; D-alanine from L-alanine: step 1/1.</text>
</comment>
<dbReference type="UniPathway" id="UPA00042">
    <property type="reaction ID" value="UER00497"/>
</dbReference>
<dbReference type="PRINTS" id="PR00992">
    <property type="entry name" value="ALARACEMASE"/>
</dbReference>
<evidence type="ECO:0000256" key="6">
    <source>
        <dbReference type="PIRSR" id="PIRSR600821-50"/>
    </source>
</evidence>
<dbReference type="InterPro" id="IPR000821">
    <property type="entry name" value="Ala_racemase"/>
</dbReference>
<proteinExistence type="inferred from homology"/>
<reference evidence="9 10" key="1">
    <citation type="submission" date="2019-03" db="EMBL/GenBank/DDBJ databases">
        <title>Genomic Encyclopedia of Type Strains, Phase IV (KMG-IV): sequencing the most valuable type-strain genomes for metagenomic binning, comparative biology and taxonomic classification.</title>
        <authorList>
            <person name="Goeker M."/>
        </authorList>
    </citation>
    <scope>NUCLEOTIDE SEQUENCE [LARGE SCALE GENOMIC DNA]</scope>
    <source>
        <strain evidence="9 10">DSM 24830</strain>
    </source>
</reference>
<evidence type="ECO:0000256" key="3">
    <source>
        <dbReference type="ARBA" id="ARBA00022898"/>
    </source>
</evidence>
<dbReference type="SMART" id="SM01005">
    <property type="entry name" value="Ala_racemase_C"/>
    <property type="match status" value="1"/>
</dbReference>
<dbReference type="InterPro" id="IPR009006">
    <property type="entry name" value="Ala_racemase/Decarboxylase_C"/>
</dbReference>
<dbReference type="FunFam" id="3.20.20.10:FF:000002">
    <property type="entry name" value="Alanine racemase"/>
    <property type="match status" value="1"/>
</dbReference>
<feature type="binding site" evidence="5 7">
    <location>
        <position position="131"/>
    </location>
    <ligand>
        <name>substrate</name>
    </ligand>
</feature>
<protein>
    <recommendedName>
        <fullName evidence="5">Alanine racemase</fullName>
        <ecNumber evidence="5">5.1.1.1</ecNumber>
    </recommendedName>
</protein>
<keyword evidence="3 5" id="KW-0663">Pyridoxal phosphate</keyword>
<evidence type="ECO:0000256" key="7">
    <source>
        <dbReference type="PIRSR" id="PIRSR600821-52"/>
    </source>
</evidence>
<evidence type="ECO:0000313" key="10">
    <source>
        <dbReference type="Proteomes" id="UP000294887"/>
    </source>
</evidence>
<evidence type="ECO:0000256" key="2">
    <source>
        <dbReference type="ARBA" id="ARBA00001933"/>
    </source>
</evidence>
<feature type="active site" description="Proton acceptor; specific for D-alanine" evidence="5">
    <location>
        <position position="35"/>
    </location>
</feature>
<gene>
    <name evidence="9" type="ORF">EV695_3217</name>
</gene>
<feature type="modified residue" description="N6-(pyridoxal phosphate)lysine" evidence="5 6">
    <location>
        <position position="35"/>
    </location>
</feature>
<dbReference type="GO" id="GO:0008784">
    <property type="term" value="F:alanine racemase activity"/>
    <property type="evidence" value="ECO:0007669"/>
    <property type="project" value="UniProtKB-UniRule"/>
</dbReference>
<dbReference type="AlphaFoldDB" id="A0A4R1EWT7"/>
<dbReference type="PANTHER" id="PTHR30511">
    <property type="entry name" value="ALANINE RACEMASE"/>
    <property type="match status" value="1"/>
</dbReference>